<dbReference type="AlphaFoldDB" id="A0A2W5MW85"/>
<gene>
    <name evidence="2" type="ORF">DI565_04180</name>
</gene>
<feature type="chain" id="PRO_5015924991" evidence="1">
    <location>
        <begin position="19"/>
        <end position="93"/>
    </location>
</feature>
<sequence>MIVLAGALGLIAATAAQAQSPRPPVKYTLMIMAGGIGADPARRDGVALGGAGIFMGREECEAAGAGVRFGIVSQGEGQPPPTIVWICVPLNKP</sequence>
<organism evidence="2 3">
    <name type="scientific">Ancylobacter novellus</name>
    <name type="common">Thiobacillus novellus</name>
    <dbReference type="NCBI Taxonomy" id="921"/>
    <lineage>
        <taxon>Bacteria</taxon>
        <taxon>Pseudomonadati</taxon>
        <taxon>Pseudomonadota</taxon>
        <taxon>Alphaproteobacteria</taxon>
        <taxon>Hyphomicrobiales</taxon>
        <taxon>Xanthobacteraceae</taxon>
        <taxon>Ancylobacter</taxon>
    </lineage>
</organism>
<accession>A0A2W5MW85</accession>
<name>A0A2W5MW85_ANCNO</name>
<evidence type="ECO:0000256" key="1">
    <source>
        <dbReference type="SAM" id="SignalP"/>
    </source>
</evidence>
<dbReference type="EMBL" id="QFPN01000002">
    <property type="protein sequence ID" value="PZQ17930.1"/>
    <property type="molecule type" value="Genomic_DNA"/>
</dbReference>
<evidence type="ECO:0000313" key="2">
    <source>
        <dbReference type="EMBL" id="PZQ17930.1"/>
    </source>
</evidence>
<proteinExistence type="predicted"/>
<evidence type="ECO:0000313" key="3">
    <source>
        <dbReference type="Proteomes" id="UP000249577"/>
    </source>
</evidence>
<comment type="caution">
    <text evidence="2">The sequence shown here is derived from an EMBL/GenBank/DDBJ whole genome shotgun (WGS) entry which is preliminary data.</text>
</comment>
<protein>
    <submittedName>
        <fullName evidence="2">Uncharacterized protein</fullName>
    </submittedName>
</protein>
<feature type="signal peptide" evidence="1">
    <location>
        <begin position="1"/>
        <end position="18"/>
    </location>
</feature>
<dbReference type="Proteomes" id="UP000249577">
    <property type="component" value="Unassembled WGS sequence"/>
</dbReference>
<reference evidence="2 3" key="1">
    <citation type="submission" date="2017-08" db="EMBL/GenBank/DDBJ databases">
        <title>Infants hospitalized years apart are colonized by the same room-sourced microbial strains.</title>
        <authorList>
            <person name="Brooks B."/>
            <person name="Olm M.R."/>
            <person name="Firek B.A."/>
            <person name="Baker R."/>
            <person name="Thomas B.C."/>
            <person name="Morowitz M.J."/>
            <person name="Banfield J.F."/>
        </authorList>
    </citation>
    <scope>NUCLEOTIDE SEQUENCE [LARGE SCALE GENOMIC DNA]</scope>
    <source>
        <strain evidence="2">S2_005_003_R2_43</strain>
    </source>
</reference>
<keyword evidence="1" id="KW-0732">Signal</keyword>